<keyword evidence="18" id="KW-1185">Reference proteome</keyword>
<comment type="similarity">
    <text evidence="3">Belongs to the class-V pyridoxal-phosphate-dependent aminotransferase family. SerC subfamily.</text>
</comment>
<evidence type="ECO:0000313" key="17">
    <source>
        <dbReference type="EMBL" id="MBP1858975.1"/>
    </source>
</evidence>
<sequence length="392" mass="42222">MTTPATPELRPANTHFSSGPCSKRPGWSLDALSDAALGRSHRAKVGKSKLKQAIDLTREILQVPPDYRIGIVPASDTGAVEMALWSLLGPRGVDMVAWESFGSGWVSDVVKELKLPDTRKFVADYGKLVDFSQVNFDRDVVFTWNGTTSGVRVPNADFIPADRKGLTICDATSAAFAQDLDFAKLDVVTFSWQKVLGGEGAHGILILSPRAVERLESYEPAWPLPKIFRMTKGGKIIEGIFQGETINTPSMLCVEDYIDALNWAKSLGGLKALIARADANAKAIDDFVAKTEWIANLAIDPATQSNTSVCLKIVDADVAALDAAGQDAFAKGMVALLEKQGVANDIGAYRDAPSGFRIWAGATIETSDLKALMPWFDWAFATQKATLSQAAA</sequence>
<dbReference type="Gene3D" id="3.40.640.10">
    <property type="entry name" value="Type I PLP-dependent aspartate aminotransferase-like (Major domain)"/>
    <property type="match status" value="1"/>
</dbReference>
<dbReference type="GO" id="GO:0004648">
    <property type="term" value="F:O-phospho-L-serine:2-oxoglutarate aminotransferase activity"/>
    <property type="evidence" value="ECO:0007669"/>
    <property type="project" value="UniProtKB-EC"/>
</dbReference>
<evidence type="ECO:0000256" key="8">
    <source>
        <dbReference type="ARBA" id="ARBA00022679"/>
    </source>
</evidence>
<comment type="caution">
    <text evidence="17">The sequence shown here is derived from an EMBL/GenBank/DDBJ whole genome shotgun (WGS) entry which is preliminary data.</text>
</comment>
<keyword evidence="6 17" id="KW-0032">Aminotransferase</keyword>
<gene>
    <name evidence="17" type="ORF">J2Z75_002487</name>
</gene>
<proteinExistence type="inferred from homology"/>
<dbReference type="NCBIfam" id="TIGR01365">
    <property type="entry name" value="serC_2"/>
    <property type="match status" value="1"/>
</dbReference>
<keyword evidence="9" id="KW-0663">Pyridoxal phosphate</keyword>
<keyword evidence="11" id="KW-0718">Serine biosynthesis</keyword>
<reference evidence="17 18" key="1">
    <citation type="submission" date="2021-03" db="EMBL/GenBank/DDBJ databases">
        <title>Genomic Encyclopedia of Type Strains, Phase IV (KMG-IV): sequencing the most valuable type-strain genomes for metagenomic binning, comparative biology and taxonomic classification.</title>
        <authorList>
            <person name="Goeker M."/>
        </authorList>
    </citation>
    <scope>NUCLEOTIDE SEQUENCE [LARGE SCALE GENOMIC DNA]</scope>
    <source>
        <strain evidence="17 18">DSM 26427</strain>
    </source>
</reference>
<evidence type="ECO:0000256" key="15">
    <source>
        <dbReference type="SAM" id="MobiDB-lite"/>
    </source>
</evidence>
<dbReference type="PANTHER" id="PTHR21152:SF40">
    <property type="entry name" value="ALANINE--GLYOXYLATE AMINOTRANSFERASE"/>
    <property type="match status" value="1"/>
</dbReference>
<evidence type="ECO:0000256" key="1">
    <source>
        <dbReference type="ARBA" id="ARBA00001933"/>
    </source>
</evidence>
<keyword evidence="10" id="KW-0664">Pyridoxine biosynthesis</keyword>
<comment type="pathway">
    <text evidence="2">Amino-acid biosynthesis; L-serine biosynthesis; L-serine from 3-phospho-D-glycerate: step 2/3.</text>
</comment>
<dbReference type="PIRSF" id="PIRSF000525">
    <property type="entry name" value="SerC"/>
    <property type="match status" value="1"/>
</dbReference>
<keyword evidence="8 17" id="KW-0808">Transferase</keyword>
<dbReference type="SUPFAM" id="SSF53383">
    <property type="entry name" value="PLP-dependent transferases"/>
    <property type="match status" value="1"/>
</dbReference>
<evidence type="ECO:0000256" key="3">
    <source>
        <dbReference type="ARBA" id="ARBA00006904"/>
    </source>
</evidence>
<organism evidence="17 18">
    <name type="scientific">Rhizobium herbae</name>
    <dbReference type="NCBI Taxonomy" id="508661"/>
    <lineage>
        <taxon>Bacteria</taxon>
        <taxon>Pseudomonadati</taxon>
        <taxon>Pseudomonadota</taxon>
        <taxon>Alphaproteobacteria</taxon>
        <taxon>Hyphomicrobiales</taxon>
        <taxon>Rhizobiaceae</taxon>
        <taxon>Rhizobium/Agrobacterium group</taxon>
        <taxon>Rhizobium</taxon>
    </lineage>
</organism>
<dbReference type="Gene3D" id="3.90.1150.10">
    <property type="entry name" value="Aspartate Aminotransferase, domain 1"/>
    <property type="match status" value="1"/>
</dbReference>
<evidence type="ECO:0000256" key="12">
    <source>
        <dbReference type="ARBA" id="ARBA00031421"/>
    </source>
</evidence>
<dbReference type="InterPro" id="IPR006271">
    <property type="entry name" value="Pser_aminoTfrase_methanosarc"/>
</dbReference>
<dbReference type="InterPro" id="IPR015422">
    <property type="entry name" value="PyrdxlP-dep_Trfase_small"/>
</dbReference>
<evidence type="ECO:0000256" key="5">
    <source>
        <dbReference type="ARBA" id="ARBA00022490"/>
    </source>
</evidence>
<comment type="cofactor">
    <cofactor evidence="1">
        <name>pyridoxal 5'-phosphate</name>
        <dbReference type="ChEBI" id="CHEBI:597326"/>
    </cofactor>
</comment>
<dbReference type="InterPro" id="IPR022278">
    <property type="entry name" value="Pser_aminoTfrase"/>
</dbReference>
<dbReference type="Proteomes" id="UP000823786">
    <property type="component" value="Unassembled WGS sequence"/>
</dbReference>
<dbReference type="Pfam" id="PF00266">
    <property type="entry name" value="Aminotran_5"/>
    <property type="match status" value="1"/>
</dbReference>
<evidence type="ECO:0000256" key="13">
    <source>
        <dbReference type="ARBA" id="ARBA00047630"/>
    </source>
</evidence>
<evidence type="ECO:0000259" key="16">
    <source>
        <dbReference type="Pfam" id="PF00266"/>
    </source>
</evidence>
<keyword evidence="7" id="KW-0028">Amino-acid biosynthesis</keyword>
<feature type="region of interest" description="Disordered" evidence="15">
    <location>
        <begin position="1"/>
        <end position="22"/>
    </location>
</feature>
<dbReference type="EMBL" id="JAGGJV010000004">
    <property type="protein sequence ID" value="MBP1858975.1"/>
    <property type="molecule type" value="Genomic_DNA"/>
</dbReference>
<protein>
    <recommendedName>
        <fullName evidence="4">phosphoserine transaminase</fullName>
        <ecNumber evidence="4">2.6.1.52</ecNumber>
    </recommendedName>
    <alternativeName>
        <fullName evidence="12">Phosphohydroxythreonine aminotransferase</fullName>
    </alternativeName>
</protein>
<evidence type="ECO:0000256" key="6">
    <source>
        <dbReference type="ARBA" id="ARBA00022576"/>
    </source>
</evidence>
<dbReference type="PANTHER" id="PTHR21152">
    <property type="entry name" value="AMINOTRANSFERASE CLASS V"/>
    <property type="match status" value="1"/>
</dbReference>
<comment type="catalytic activity">
    <reaction evidence="14">
        <text>O-phospho-L-serine + 2-oxoglutarate = 3-phosphooxypyruvate + L-glutamate</text>
        <dbReference type="Rhea" id="RHEA:14329"/>
        <dbReference type="ChEBI" id="CHEBI:16810"/>
        <dbReference type="ChEBI" id="CHEBI:18110"/>
        <dbReference type="ChEBI" id="CHEBI:29985"/>
        <dbReference type="ChEBI" id="CHEBI:57524"/>
        <dbReference type="EC" id="2.6.1.52"/>
    </reaction>
</comment>
<evidence type="ECO:0000256" key="9">
    <source>
        <dbReference type="ARBA" id="ARBA00022898"/>
    </source>
</evidence>
<evidence type="ECO:0000256" key="4">
    <source>
        <dbReference type="ARBA" id="ARBA00013030"/>
    </source>
</evidence>
<name>A0ABS4EM30_9HYPH</name>
<evidence type="ECO:0000256" key="7">
    <source>
        <dbReference type="ARBA" id="ARBA00022605"/>
    </source>
</evidence>
<keyword evidence="5" id="KW-0963">Cytoplasm</keyword>
<dbReference type="InterPro" id="IPR000192">
    <property type="entry name" value="Aminotrans_V_dom"/>
</dbReference>
<evidence type="ECO:0000256" key="11">
    <source>
        <dbReference type="ARBA" id="ARBA00023299"/>
    </source>
</evidence>
<evidence type="ECO:0000256" key="2">
    <source>
        <dbReference type="ARBA" id="ARBA00005099"/>
    </source>
</evidence>
<dbReference type="EC" id="2.6.1.52" evidence="4"/>
<dbReference type="RefSeq" id="WP_209852605.1">
    <property type="nucleotide sequence ID" value="NZ_JAGGJV010000004.1"/>
</dbReference>
<accession>A0ABS4EM30</accession>
<dbReference type="CDD" id="cd01494">
    <property type="entry name" value="AAT_I"/>
    <property type="match status" value="1"/>
</dbReference>
<evidence type="ECO:0000256" key="14">
    <source>
        <dbReference type="ARBA" id="ARBA00049007"/>
    </source>
</evidence>
<evidence type="ECO:0000256" key="10">
    <source>
        <dbReference type="ARBA" id="ARBA00023096"/>
    </source>
</evidence>
<comment type="catalytic activity">
    <reaction evidence="13">
        <text>4-(phosphooxy)-L-threonine + 2-oxoglutarate = (R)-3-hydroxy-2-oxo-4-phosphooxybutanoate + L-glutamate</text>
        <dbReference type="Rhea" id="RHEA:16573"/>
        <dbReference type="ChEBI" id="CHEBI:16810"/>
        <dbReference type="ChEBI" id="CHEBI:29985"/>
        <dbReference type="ChEBI" id="CHEBI:58452"/>
        <dbReference type="ChEBI" id="CHEBI:58538"/>
        <dbReference type="EC" id="2.6.1.52"/>
    </reaction>
</comment>
<dbReference type="InterPro" id="IPR015424">
    <property type="entry name" value="PyrdxlP-dep_Trfase"/>
</dbReference>
<evidence type="ECO:0000313" key="18">
    <source>
        <dbReference type="Proteomes" id="UP000823786"/>
    </source>
</evidence>
<feature type="domain" description="Aminotransferase class V" evidence="16">
    <location>
        <begin position="140"/>
        <end position="223"/>
    </location>
</feature>
<dbReference type="InterPro" id="IPR015421">
    <property type="entry name" value="PyrdxlP-dep_Trfase_major"/>
</dbReference>
<dbReference type="NCBIfam" id="NF002841">
    <property type="entry name" value="PRK03080.1-2"/>
    <property type="match status" value="1"/>
</dbReference>